<dbReference type="SUPFAM" id="SSF56601">
    <property type="entry name" value="beta-lactamase/transpeptidase-like"/>
    <property type="match status" value="1"/>
</dbReference>
<proteinExistence type="predicted"/>
<dbReference type="Gene3D" id="3.40.710.10">
    <property type="entry name" value="DD-peptidase/beta-lactamase superfamily"/>
    <property type="match status" value="1"/>
</dbReference>
<keyword evidence="2" id="KW-0378">Hydrolase</keyword>
<dbReference type="GO" id="GO:0016787">
    <property type="term" value="F:hydrolase activity"/>
    <property type="evidence" value="ECO:0007669"/>
    <property type="project" value="UniProtKB-KW"/>
</dbReference>
<dbReference type="Proteomes" id="UP001164963">
    <property type="component" value="Chromosome"/>
</dbReference>
<name>A0ABY6PNI0_9ACTN</name>
<dbReference type="EMBL" id="CP098740">
    <property type="protein sequence ID" value="UZK53763.1"/>
    <property type="molecule type" value="Genomic_DNA"/>
</dbReference>
<evidence type="ECO:0000259" key="1">
    <source>
        <dbReference type="Pfam" id="PF13354"/>
    </source>
</evidence>
<dbReference type="InterPro" id="IPR012338">
    <property type="entry name" value="Beta-lactam/transpept-like"/>
</dbReference>
<keyword evidence="3" id="KW-1185">Reference proteome</keyword>
<protein>
    <submittedName>
        <fullName evidence="2">Class A beta-lactamase-related serine hydrolase</fullName>
    </submittedName>
</protein>
<dbReference type="InterPro" id="IPR000871">
    <property type="entry name" value="Beta-lactam_class-A"/>
</dbReference>
<evidence type="ECO:0000313" key="3">
    <source>
        <dbReference type="Proteomes" id="UP001164963"/>
    </source>
</evidence>
<dbReference type="RefSeq" id="WP_079192910.1">
    <property type="nucleotide sequence ID" value="NZ_CP098740.1"/>
</dbReference>
<dbReference type="PANTHER" id="PTHR35333">
    <property type="entry name" value="BETA-LACTAMASE"/>
    <property type="match status" value="1"/>
</dbReference>
<dbReference type="InterPro" id="IPR045155">
    <property type="entry name" value="Beta-lactam_cat"/>
</dbReference>
<keyword evidence="2" id="KW-0808">Transferase</keyword>
<sequence length="305" mass="32283">MTTAPAQPGGAEQIHTALSSTFTQAKVEGTVHVRDLDTGAEFAHAADTPVVLASVFKIPIALEYARQAASGELDPARRHSVTSAYRAGGSGTDGCAHDVEMSARDLAFMMMTISDNAATDLLLDIVGPDRVRATLDGLGLPGFGFSSCSALDDDIRQELGLAPDRSLDDQLAGIPDQRLLTLRACTPGTSPSSTPREVTALLAAIWHDEAGPARACAEVREIMRAQVWQHRLVSGFPEPGVRLAGKTGTDFSVRNEAGVIEYPDGKRYAVGVFLRTSTAVTRQPLADRAIGRAARLAVDHLRAGT</sequence>
<accession>A0ABY6PNI0</accession>
<reference evidence="2" key="1">
    <citation type="journal article" date="2022" name="Front. Microbiol.">
        <title>Mirubactin C rescues the lethal effect of cell wall biosynthesis mutations in Bacillus subtilis.</title>
        <authorList>
            <person name="Kepplinger B."/>
            <person name="Wen X."/>
            <person name="Tyler A.R."/>
            <person name="Kim B.Y."/>
            <person name="Brown J."/>
            <person name="Banks P."/>
            <person name="Dashti Y."/>
            <person name="Mackenzie E.S."/>
            <person name="Wills C."/>
            <person name="Kawai Y."/>
            <person name="Waldron K.J."/>
            <person name="Allenby N.E.E."/>
            <person name="Wu L.J."/>
            <person name="Hall M.J."/>
            <person name="Errington J."/>
        </authorList>
    </citation>
    <scope>NUCLEOTIDE SEQUENCE</scope>
    <source>
        <strain evidence="2">MDA8-470</strain>
    </source>
</reference>
<dbReference type="Pfam" id="PF13354">
    <property type="entry name" value="Beta-lactamase2"/>
    <property type="match status" value="1"/>
</dbReference>
<dbReference type="GO" id="GO:0016740">
    <property type="term" value="F:transferase activity"/>
    <property type="evidence" value="ECO:0007669"/>
    <property type="project" value="UniProtKB-KW"/>
</dbReference>
<dbReference type="PANTHER" id="PTHR35333:SF3">
    <property type="entry name" value="BETA-LACTAMASE-TYPE TRANSPEPTIDASE FOLD CONTAINING PROTEIN"/>
    <property type="match status" value="1"/>
</dbReference>
<evidence type="ECO:0000313" key="2">
    <source>
        <dbReference type="EMBL" id="UZK53763.1"/>
    </source>
</evidence>
<feature type="domain" description="Beta-lactamase class A catalytic" evidence="1">
    <location>
        <begin position="31"/>
        <end position="273"/>
    </location>
</feature>
<gene>
    <name evidence="2" type="ORF">NEH16_06000</name>
</gene>
<organism evidence="2 3">
    <name type="scientific">Streptomyces drozdowiczii</name>
    <dbReference type="NCBI Taxonomy" id="202862"/>
    <lineage>
        <taxon>Bacteria</taxon>
        <taxon>Bacillati</taxon>
        <taxon>Actinomycetota</taxon>
        <taxon>Actinomycetes</taxon>
        <taxon>Kitasatosporales</taxon>
        <taxon>Streptomycetaceae</taxon>
        <taxon>Streptomyces</taxon>
    </lineage>
</organism>